<evidence type="ECO:0000313" key="1">
    <source>
        <dbReference type="EMBL" id="GBO31369.1"/>
    </source>
</evidence>
<reference evidence="1 2" key="1">
    <citation type="journal article" date="2019" name="Sci. Rep.">
        <title>Orb-weaving spider Araneus ventricosus genome elucidates the spidroin gene catalogue.</title>
        <authorList>
            <person name="Kono N."/>
            <person name="Nakamura H."/>
            <person name="Ohtoshi R."/>
            <person name="Moran D.A.P."/>
            <person name="Shinohara A."/>
            <person name="Yoshida Y."/>
            <person name="Fujiwara M."/>
            <person name="Mori M."/>
            <person name="Tomita M."/>
            <person name="Arakawa K."/>
        </authorList>
    </citation>
    <scope>NUCLEOTIDE SEQUENCE [LARGE SCALE GENOMIC DNA]</scope>
</reference>
<protein>
    <submittedName>
        <fullName evidence="1">Uncharacterized protein</fullName>
    </submittedName>
</protein>
<keyword evidence="2" id="KW-1185">Reference proteome</keyword>
<name>A0A4Y2W1X2_ARAVE</name>
<dbReference type="Proteomes" id="UP000499080">
    <property type="component" value="Unassembled WGS sequence"/>
</dbReference>
<dbReference type="AlphaFoldDB" id="A0A4Y2W1X2"/>
<gene>
    <name evidence="1" type="ORF">AVEN_133771_1</name>
</gene>
<dbReference type="EMBL" id="BGPR01054658">
    <property type="protein sequence ID" value="GBO31369.1"/>
    <property type="molecule type" value="Genomic_DNA"/>
</dbReference>
<comment type="caution">
    <text evidence="1">The sequence shown here is derived from an EMBL/GenBank/DDBJ whole genome shotgun (WGS) entry which is preliminary data.</text>
</comment>
<proteinExistence type="predicted"/>
<organism evidence="1 2">
    <name type="scientific">Araneus ventricosus</name>
    <name type="common">Orbweaver spider</name>
    <name type="synonym">Epeira ventricosa</name>
    <dbReference type="NCBI Taxonomy" id="182803"/>
    <lineage>
        <taxon>Eukaryota</taxon>
        <taxon>Metazoa</taxon>
        <taxon>Ecdysozoa</taxon>
        <taxon>Arthropoda</taxon>
        <taxon>Chelicerata</taxon>
        <taxon>Arachnida</taxon>
        <taxon>Araneae</taxon>
        <taxon>Araneomorphae</taxon>
        <taxon>Entelegynae</taxon>
        <taxon>Araneoidea</taxon>
        <taxon>Araneidae</taxon>
        <taxon>Araneus</taxon>
    </lineage>
</organism>
<evidence type="ECO:0000313" key="2">
    <source>
        <dbReference type="Proteomes" id="UP000499080"/>
    </source>
</evidence>
<accession>A0A4Y2W1X2</accession>
<sequence length="116" mass="13251">MEGQLETHERRLLHWILNATRSHLEGRRKLCCTTNCQIMPKGGRCETSRQSLANVFFDFGGRKSDVRRGRKFHQKRAKKSRKVKVRSATGSDRIDLWSIGAASSTTHKSDSCDFSL</sequence>